<dbReference type="Gene3D" id="3.20.20.70">
    <property type="entry name" value="Aldolase class I"/>
    <property type="match status" value="1"/>
</dbReference>
<dbReference type="InterPro" id="IPR017853">
    <property type="entry name" value="GH"/>
</dbReference>
<dbReference type="PRINTS" id="PR00740">
    <property type="entry name" value="GLHYDRLASE27"/>
</dbReference>
<dbReference type="AlphaFoldDB" id="A0A0B2RMI1"/>
<dbReference type="Proteomes" id="UP000053555">
    <property type="component" value="Unassembled WGS sequence"/>
</dbReference>
<proteinExistence type="inferred from homology"/>
<dbReference type="GO" id="GO:0009505">
    <property type="term" value="C:plant-type cell wall"/>
    <property type="evidence" value="ECO:0007669"/>
    <property type="project" value="TreeGrafter"/>
</dbReference>
<reference evidence="5" key="1">
    <citation type="submission" date="2014-07" db="EMBL/GenBank/DDBJ databases">
        <title>Identification of a novel salt tolerance gene in wild soybean by whole-genome sequencing.</title>
        <authorList>
            <person name="Lam H.-M."/>
            <person name="Qi X."/>
            <person name="Li M.-W."/>
            <person name="Liu X."/>
            <person name="Xie M."/>
            <person name="Ni M."/>
            <person name="Xu X."/>
        </authorList>
    </citation>
    <scope>NUCLEOTIDE SEQUENCE [LARGE SCALE GENOMIC DNA]</scope>
    <source>
        <tissue evidence="5">Root</tissue>
    </source>
</reference>
<accession>A0A0B2RMI1</accession>
<keyword evidence="3 4" id="KW-0326">Glycosidase</keyword>
<protein>
    <recommendedName>
        <fullName evidence="4">Alpha-galactosidase</fullName>
        <ecNumber evidence="4">3.2.1.22</ecNumber>
    </recommendedName>
    <alternativeName>
        <fullName evidence="4">Melibiase</fullName>
    </alternativeName>
</protein>
<evidence type="ECO:0000256" key="2">
    <source>
        <dbReference type="ARBA" id="ARBA00022801"/>
    </source>
</evidence>
<evidence type="ECO:0000256" key="4">
    <source>
        <dbReference type="RuleBase" id="RU361168"/>
    </source>
</evidence>
<gene>
    <name evidence="5" type="ORF">glysoja_043710</name>
</gene>
<dbReference type="InterPro" id="IPR002241">
    <property type="entry name" value="Glyco_hydro_27"/>
</dbReference>
<dbReference type="PANTHER" id="PTHR11452">
    <property type="entry name" value="ALPHA-GALACTOSIDASE/ALPHA-N-ACETYLGALACTOSAMINIDASE"/>
    <property type="match status" value="1"/>
</dbReference>
<dbReference type="GO" id="GO:0004557">
    <property type="term" value="F:alpha-galactosidase activity"/>
    <property type="evidence" value="ECO:0007669"/>
    <property type="project" value="UniProtKB-EC"/>
</dbReference>
<dbReference type="PANTHER" id="PTHR11452:SF33">
    <property type="entry name" value="ALPHA-GALACTOSIDASE 2"/>
    <property type="match status" value="1"/>
</dbReference>
<organism evidence="5">
    <name type="scientific">Glycine soja</name>
    <name type="common">Wild soybean</name>
    <dbReference type="NCBI Taxonomy" id="3848"/>
    <lineage>
        <taxon>Eukaryota</taxon>
        <taxon>Viridiplantae</taxon>
        <taxon>Streptophyta</taxon>
        <taxon>Embryophyta</taxon>
        <taxon>Tracheophyta</taxon>
        <taxon>Spermatophyta</taxon>
        <taxon>Magnoliopsida</taxon>
        <taxon>eudicotyledons</taxon>
        <taxon>Gunneridae</taxon>
        <taxon>Pentapetalae</taxon>
        <taxon>rosids</taxon>
        <taxon>fabids</taxon>
        <taxon>Fabales</taxon>
        <taxon>Fabaceae</taxon>
        <taxon>Papilionoideae</taxon>
        <taxon>50 kb inversion clade</taxon>
        <taxon>NPAAA clade</taxon>
        <taxon>indigoferoid/millettioid clade</taxon>
        <taxon>Phaseoleae</taxon>
        <taxon>Glycine</taxon>
        <taxon>Glycine subgen. Soja</taxon>
    </lineage>
</organism>
<evidence type="ECO:0000256" key="1">
    <source>
        <dbReference type="ARBA" id="ARBA00009743"/>
    </source>
</evidence>
<evidence type="ECO:0000256" key="3">
    <source>
        <dbReference type="ARBA" id="ARBA00023295"/>
    </source>
</evidence>
<dbReference type="Pfam" id="PF16499">
    <property type="entry name" value="Melibiase_2"/>
    <property type="match status" value="1"/>
</dbReference>
<keyword evidence="4" id="KW-1015">Disulfide bond</keyword>
<sequence>MHEFRLDDKVLADEGVSQGNLVPKASTFPSGIKALADYVHKKGLKLGIYYDPGNQACGKTMPESLGREEQVAKTFASWGIDYLKYDNYENNNISPKERYPPMSEALANTGRPIFFSFCEW</sequence>
<name>A0A0B2RMI1_GLYSO</name>
<comment type="catalytic activity">
    <reaction evidence="4">
        <text>Hydrolysis of terminal, non-reducing alpha-D-galactose residues in alpha-D-galactosides, including galactose oligosaccharides, galactomannans and galactolipids.</text>
        <dbReference type="EC" id="3.2.1.22"/>
    </reaction>
</comment>
<dbReference type="InterPro" id="IPR013785">
    <property type="entry name" value="Aldolase_TIM"/>
</dbReference>
<dbReference type="EMBL" id="KN649529">
    <property type="protein sequence ID" value="KHN33263.1"/>
    <property type="molecule type" value="Genomic_DNA"/>
</dbReference>
<evidence type="ECO:0000313" key="5">
    <source>
        <dbReference type="EMBL" id="KHN33263.1"/>
    </source>
</evidence>
<dbReference type="GO" id="GO:0005975">
    <property type="term" value="P:carbohydrate metabolic process"/>
    <property type="evidence" value="ECO:0007669"/>
    <property type="project" value="InterPro"/>
</dbReference>
<dbReference type="SUPFAM" id="SSF51445">
    <property type="entry name" value="(Trans)glycosidases"/>
    <property type="match status" value="1"/>
</dbReference>
<dbReference type="EC" id="3.2.1.22" evidence="4"/>
<keyword evidence="2 4" id="KW-0378">Hydrolase</keyword>
<comment type="similarity">
    <text evidence="1 4">Belongs to the glycosyl hydrolase 27 family.</text>
</comment>